<feature type="transmembrane region" description="Helical" evidence="9">
    <location>
        <begin position="70"/>
        <end position="89"/>
    </location>
</feature>
<keyword evidence="12" id="KW-1185">Reference proteome</keyword>
<dbReference type="GO" id="GO:0003677">
    <property type="term" value="F:DNA binding"/>
    <property type="evidence" value="ECO:0007669"/>
    <property type="project" value="InterPro"/>
</dbReference>
<feature type="transmembrane region" description="Helical" evidence="9">
    <location>
        <begin position="259"/>
        <end position="284"/>
    </location>
</feature>
<evidence type="ECO:0000256" key="3">
    <source>
        <dbReference type="ARBA" id="ARBA00022475"/>
    </source>
</evidence>
<organism evidence="11 12">
    <name type="scientific">Capronia epimyces CBS 606.96</name>
    <dbReference type="NCBI Taxonomy" id="1182542"/>
    <lineage>
        <taxon>Eukaryota</taxon>
        <taxon>Fungi</taxon>
        <taxon>Dikarya</taxon>
        <taxon>Ascomycota</taxon>
        <taxon>Pezizomycotina</taxon>
        <taxon>Eurotiomycetes</taxon>
        <taxon>Chaetothyriomycetidae</taxon>
        <taxon>Chaetothyriales</taxon>
        <taxon>Herpotrichiellaceae</taxon>
        <taxon>Capronia</taxon>
    </lineage>
</organism>
<sequence>MARATSLRAYLRSDKSPEERKLVRKVDFFILSFCCLMYFFNYLDRSNLTQAYVSGMKEDLDFKGNQLTKITTIFTCGYIVGMIPCNLALYYIKPRIFFPTMCVIWAGLTMVTAAAKKPEHIMVIRFFVGVAESSTFIGTHYILGSWYTEKELGKRSGLFTASGLAGTMFGGFIQSGVYRSMNGLQGLSGWKWLFIVDGIITLPVALYGFLLFPDTPSTTSAPYLSAEERALAISRVPDVPEQKPISLAFVKRVLSSWQFYGFVMLWIIAGETESFSSNGLLALYMKANPEKKYTVYQLNNYPTGVPAVGIVSTLFWATLTDYLGGKRYLVGYWIAVTGIVTSAIILAPHSSIAAHFGAYYWAGSVYACQATFFAWANDACRYEEDSLRAIVLACMNLGNNAVNAWWSIVFYSADLAPKFTRGMWAMIGMSIALGIWTIALQFMERRNGKQSIVATEDVLSENVEKQTVSDKVHVKDLLDRWSALRKEEASSSPPRPEDSLWERPPLAQRLNFDAHFPAPASGTGDDGFLFFGASSAPVLSAELLAAVCPQSPLLLQQPGTRQGGSNGPRTRTTHADFDLDFETEPPSITPTKALIHRLVDIYCTSSMVFWPFHLECIDNGGIDILLESTQEQVFSSQPYTRSEAHSNFQIAMICCIACAHSSRLNVMMRAYEQFFYNFASKLIKEVLSEASHDSLRSLLLVIVYLLFRPQKGDLWLQLQSACRLAIELGYHREDAPFFETPDQEARRSRTFWTLYRLEHIIAEKYGRPSDDLESISTIGLPDLSTTDSVSPMQTDFPSSTNLASSLAALSRIRSYIFKTIYLPARAAPLTIDDPYYRVQLHEIEQWRQDATTGAIDPVSSLACTIAYHASVIFLFQNSLLHMLSKLTDPDNLSQGIVGPMAVQSFRSAVELIDCYESLILSDKSRSLSNFPVTFISAQEIYAAALTFLACCFCFLDGRVKQEDLGPGEGHSLVQQPWRPLDLNLLKGEGRRLHHVSASCLSLLTWCAMQWPGMDGMVEIYKEISVEIFQKIAAKGFV</sequence>
<feature type="transmembrane region" description="Helical" evidence="9">
    <location>
        <begin position="389"/>
        <end position="411"/>
    </location>
</feature>
<keyword evidence="4 9" id="KW-0812">Transmembrane</keyword>
<dbReference type="SUPFAM" id="SSF103473">
    <property type="entry name" value="MFS general substrate transporter"/>
    <property type="match status" value="1"/>
</dbReference>
<evidence type="ECO:0000313" key="11">
    <source>
        <dbReference type="EMBL" id="EXJ82991.1"/>
    </source>
</evidence>
<feature type="transmembrane region" description="Helical" evidence="9">
    <location>
        <begin position="358"/>
        <end position="377"/>
    </location>
</feature>
<dbReference type="InterPro" id="IPR007219">
    <property type="entry name" value="XnlR_reg_dom"/>
</dbReference>
<keyword evidence="7" id="KW-0539">Nucleus</keyword>
<dbReference type="FunFam" id="1.20.1250.20:FF:000386">
    <property type="entry name" value="MFS general substrate transporter"/>
    <property type="match status" value="1"/>
</dbReference>
<feature type="transmembrane region" description="Helical" evidence="9">
    <location>
        <begin position="190"/>
        <end position="212"/>
    </location>
</feature>
<reference evidence="11 12" key="1">
    <citation type="submission" date="2013-03" db="EMBL/GenBank/DDBJ databases">
        <title>The Genome Sequence of Capronia epimyces CBS 606.96.</title>
        <authorList>
            <consortium name="The Broad Institute Genomics Platform"/>
            <person name="Cuomo C."/>
            <person name="de Hoog S."/>
            <person name="Gorbushina A."/>
            <person name="Walker B."/>
            <person name="Young S.K."/>
            <person name="Zeng Q."/>
            <person name="Gargeya S."/>
            <person name="Fitzgerald M."/>
            <person name="Haas B."/>
            <person name="Abouelleil A."/>
            <person name="Allen A.W."/>
            <person name="Alvarado L."/>
            <person name="Arachchi H.M."/>
            <person name="Berlin A.M."/>
            <person name="Chapman S.B."/>
            <person name="Gainer-Dewar J."/>
            <person name="Goldberg J."/>
            <person name="Griggs A."/>
            <person name="Gujja S."/>
            <person name="Hansen M."/>
            <person name="Howarth C."/>
            <person name="Imamovic A."/>
            <person name="Ireland A."/>
            <person name="Larimer J."/>
            <person name="McCowan C."/>
            <person name="Murphy C."/>
            <person name="Pearson M."/>
            <person name="Poon T.W."/>
            <person name="Priest M."/>
            <person name="Roberts A."/>
            <person name="Saif S."/>
            <person name="Shea T."/>
            <person name="Sisk P."/>
            <person name="Sykes S."/>
            <person name="Wortman J."/>
            <person name="Nusbaum C."/>
            <person name="Birren B."/>
        </authorList>
    </citation>
    <scope>NUCLEOTIDE SEQUENCE [LARGE SCALE GENOMIC DNA]</scope>
    <source>
        <strain evidence="11 12">CBS 606.96</strain>
    </source>
</reference>
<dbReference type="AlphaFoldDB" id="W9Y181"/>
<dbReference type="Proteomes" id="UP000019478">
    <property type="component" value="Unassembled WGS sequence"/>
</dbReference>
<accession>W9Y181</accession>
<evidence type="ECO:0000313" key="12">
    <source>
        <dbReference type="Proteomes" id="UP000019478"/>
    </source>
</evidence>
<dbReference type="OrthoDB" id="3639251at2759"/>
<evidence type="ECO:0000259" key="10">
    <source>
        <dbReference type="PROSITE" id="PS50850"/>
    </source>
</evidence>
<keyword evidence="6 9" id="KW-0472">Membrane</keyword>
<comment type="similarity">
    <text evidence="8">Belongs to the major facilitator superfamily. Allantoate permease family.</text>
</comment>
<dbReference type="InterPro" id="IPR011701">
    <property type="entry name" value="MFS"/>
</dbReference>
<feature type="transmembrane region" description="Helical" evidence="9">
    <location>
        <begin position="423"/>
        <end position="442"/>
    </location>
</feature>
<dbReference type="RefSeq" id="XP_007735114.1">
    <property type="nucleotide sequence ID" value="XM_007736924.1"/>
</dbReference>
<comment type="subcellular location">
    <subcellularLocation>
        <location evidence="1">Cell membrane</location>
        <topology evidence="1">Multi-pass membrane protein</topology>
    </subcellularLocation>
</comment>
<dbReference type="GO" id="GO:0006351">
    <property type="term" value="P:DNA-templated transcription"/>
    <property type="evidence" value="ECO:0007669"/>
    <property type="project" value="InterPro"/>
</dbReference>
<dbReference type="FunFam" id="1.20.1250.20:FF:000065">
    <property type="entry name" value="Putative MFS pantothenate transporter"/>
    <property type="match status" value="1"/>
</dbReference>
<feature type="domain" description="Major facilitator superfamily (MFS) profile" evidence="10">
    <location>
        <begin position="30"/>
        <end position="446"/>
    </location>
</feature>
<dbReference type="PROSITE" id="PS50850">
    <property type="entry name" value="MFS"/>
    <property type="match status" value="1"/>
</dbReference>
<dbReference type="InterPro" id="IPR036259">
    <property type="entry name" value="MFS_trans_sf"/>
</dbReference>
<dbReference type="PANTHER" id="PTHR43791">
    <property type="entry name" value="PERMEASE-RELATED"/>
    <property type="match status" value="1"/>
</dbReference>
<dbReference type="GO" id="GO:0015233">
    <property type="term" value="F:pantothenate transmembrane transporter activity"/>
    <property type="evidence" value="ECO:0007669"/>
    <property type="project" value="TreeGrafter"/>
</dbReference>
<evidence type="ECO:0000256" key="4">
    <source>
        <dbReference type="ARBA" id="ARBA00022692"/>
    </source>
</evidence>
<dbReference type="GeneID" id="19170914"/>
<evidence type="ECO:0000256" key="1">
    <source>
        <dbReference type="ARBA" id="ARBA00004651"/>
    </source>
</evidence>
<keyword evidence="5 9" id="KW-1133">Transmembrane helix</keyword>
<comment type="caution">
    <text evidence="11">The sequence shown here is derived from an EMBL/GenBank/DDBJ whole genome shotgun (WGS) entry which is preliminary data.</text>
</comment>
<dbReference type="Pfam" id="PF04082">
    <property type="entry name" value="Fungal_trans"/>
    <property type="match status" value="1"/>
</dbReference>
<dbReference type="GO" id="GO:0098717">
    <property type="term" value="P:pantothenate import across plasma membrane"/>
    <property type="evidence" value="ECO:0007669"/>
    <property type="project" value="TreeGrafter"/>
</dbReference>
<dbReference type="GO" id="GO:0005886">
    <property type="term" value="C:plasma membrane"/>
    <property type="evidence" value="ECO:0007669"/>
    <property type="project" value="UniProtKB-SubCell"/>
</dbReference>
<evidence type="ECO:0000256" key="6">
    <source>
        <dbReference type="ARBA" id="ARBA00023136"/>
    </source>
</evidence>
<dbReference type="EMBL" id="AMGY01000005">
    <property type="protein sequence ID" value="EXJ82991.1"/>
    <property type="molecule type" value="Genomic_DNA"/>
</dbReference>
<evidence type="ECO:0000256" key="8">
    <source>
        <dbReference type="ARBA" id="ARBA00037968"/>
    </source>
</evidence>
<keyword evidence="3" id="KW-1003">Cell membrane</keyword>
<evidence type="ECO:0000256" key="9">
    <source>
        <dbReference type="SAM" id="Phobius"/>
    </source>
</evidence>
<feature type="transmembrane region" description="Helical" evidence="9">
    <location>
        <begin position="22"/>
        <end position="40"/>
    </location>
</feature>
<feature type="transmembrane region" description="Helical" evidence="9">
    <location>
        <begin position="330"/>
        <end position="352"/>
    </location>
</feature>
<evidence type="ECO:0000256" key="5">
    <source>
        <dbReference type="ARBA" id="ARBA00022989"/>
    </source>
</evidence>
<evidence type="ECO:0000256" key="7">
    <source>
        <dbReference type="ARBA" id="ARBA00023242"/>
    </source>
</evidence>
<protein>
    <recommendedName>
        <fullName evidence="10">Major facilitator superfamily (MFS) profile domain-containing protein</fullName>
    </recommendedName>
</protein>
<dbReference type="eggNOG" id="KOG2533">
    <property type="taxonomic scope" value="Eukaryota"/>
</dbReference>
<dbReference type="SMART" id="SM00906">
    <property type="entry name" value="Fungal_trans"/>
    <property type="match status" value="1"/>
</dbReference>
<feature type="transmembrane region" description="Helical" evidence="9">
    <location>
        <begin position="304"/>
        <end position="323"/>
    </location>
</feature>
<dbReference type="InterPro" id="IPR020846">
    <property type="entry name" value="MFS_dom"/>
</dbReference>
<dbReference type="PANTHER" id="PTHR43791:SF4">
    <property type="entry name" value="PANTOTHENATE TRANSPORTER FEN2"/>
    <property type="match status" value="1"/>
</dbReference>
<proteinExistence type="inferred from homology"/>
<dbReference type="HOGENOM" id="CLU_293190_0_0_1"/>
<feature type="transmembrane region" description="Helical" evidence="9">
    <location>
        <begin position="156"/>
        <end position="178"/>
    </location>
</feature>
<feature type="transmembrane region" description="Helical" evidence="9">
    <location>
        <begin position="121"/>
        <end position="144"/>
    </location>
</feature>
<gene>
    <name evidence="11" type="ORF">A1O3_06808</name>
</gene>
<keyword evidence="2" id="KW-0813">Transport</keyword>
<dbReference type="CDD" id="cd12148">
    <property type="entry name" value="fungal_TF_MHR"/>
    <property type="match status" value="1"/>
</dbReference>
<dbReference type="Gene3D" id="1.20.1250.20">
    <property type="entry name" value="MFS general substrate transporter like domains"/>
    <property type="match status" value="1"/>
</dbReference>
<dbReference type="Pfam" id="PF07690">
    <property type="entry name" value="MFS_1"/>
    <property type="match status" value="1"/>
</dbReference>
<evidence type="ECO:0000256" key="2">
    <source>
        <dbReference type="ARBA" id="ARBA00022448"/>
    </source>
</evidence>
<dbReference type="GO" id="GO:0008270">
    <property type="term" value="F:zinc ion binding"/>
    <property type="evidence" value="ECO:0007669"/>
    <property type="project" value="InterPro"/>
</dbReference>
<name>W9Y181_9EURO</name>